<dbReference type="AlphaFoldDB" id="A0A516SKT7"/>
<dbReference type="KEGG" id="cari:FNU76_21800"/>
<evidence type="ECO:0000256" key="1">
    <source>
        <dbReference type="SAM" id="Phobius"/>
    </source>
</evidence>
<feature type="transmembrane region" description="Helical" evidence="1">
    <location>
        <begin position="39"/>
        <end position="60"/>
    </location>
</feature>
<dbReference type="Proteomes" id="UP000317550">
    <property type="component" value="Chromosome"/>
</dbReference>
<protein>
    <submittedName>
        <fullName evidence="2">Uncharacterized protein</fullName>
    </submittedName>
</protein>
<keyword evidence="1" id="KW-1133">Transmembrane helix</keyword>
<dbReference type="RefSeq" id="WP_144280154.1">
    <property type="nucleotide sequence ID" value="NZ_CP041730.1"/>
</dbReference>
<feature type="transmembrane region" description="Helical" evidence="1">
    <location>
        <begin position="67"/>
        <end position="90"/>
    </location>
</feature>
<accession>A0A516SKT7</accession>
<feature type="transmembrane region" description="Helical" evidence="1">
    <location>
        <begin position="102"/>
        <end position="127"/>
    </location>
</feature>
<reference evidence="3" key="1">
    <citation type="submission" date="2019-07" db="EMBL/GenBank/DDBJ databases">
        <title>Chitinimonas sp. nov., isolated from Ny-Alesund, arctica soil.</title>
        <authorList>
            <person name="Xu Q."/>
            <person name="Peng F."/>
        </authorList>
    </citation>
    <scope>NUCLEOTIDE SEQUENCE [LARGE SCALE GENOMIC DNA]</scope>
    <source>
        <strain evidence="3">R3-44</strain>
    </source>
</reference>
<keyword evidence="3" id="KW-1185">Reference proteome</keyword>
<sequence length="136" mass="14126">MKRTDKGSIRLAWLFGAAIIVAAYVLCLALKTWNLLGSAAMIFLMVSPILGGAVSAYLAPVSPARKIAVAISMGGVAAIAAGVLKILFLWTDRHVNVPNDSGVVATVLGTLLYGTVFAAIGGVFGTVPKVRKPSRM</sequence>
<evidence type="ECO:0000313" key="2">
    <source>
        <dbReference type="EMBL" id="QDQ28771.1"/>
    </source>
</evidence>
<dbReference type="EMBL" id="CP041730">
    <property type="protein sequence ID" value="QDQ28771.1"/>
    <property type="molecule type" value="Genomic_DNA"/>
</dbReference>
<gene>
    <name evidence="2" type="ORF">FNU76_21800</name>
</gene>
<organism evidence="2 3">
    <name type="scientific">Chitinimonas arctica</name>
    <dbReference type="NCBI Taxonomy" id="2594795"/>
    <lineage>
        <taxon>Bacteria</taxon>
        <taxon>Pseudomonadati</taxon>
        <taxon>Pseudomonadota</taxon>
        <taxon>Betaproteobacteria</taxon>
        <taxon>Neisseriales</taxon>
        <taxon>Chitinibacteraceae</taxon>
        <taxon>Chitinimonas</taxon>
    </lineage>
</organism>
<name>A0A516SKT7_9NEIS</name>
<keyword evidence="1" id="KW-0472">Membrane</keyword>
<proteinExistence type="predicted"/>
<feature type="transmembrane region" description="Helical" evidence="1">
    <location>
        <begin position="12"/>
        <end position="33"/>
    </location>
</feature>
<evidence type="ECO:0000313" key="3">
    <source>
        <dbReference type="Proteomes" id="UP000317550"/>
    </source>
</evidence>
<keyword evidence="1" id="KW-0812">Transmembrane</keyword>